<keyword evidence="6 12" id="KW-1133">Transmembrane helix</keyword>
<feature type="transmembrane region" description="Helical" evidence="12">
    <location>
        <begin position="375"/>
        <end position="395"/>
    </location>
</feature>
<organism evidence="15 16">
    <name type="scientific">Stephania japonica</name>
    <dbReference type="NCBI Taxonomy" id="461633"/>
    <lineage>
        <taxon>Eukaryota</taxon>
        <taxon>Viridiplantae</taxon>
        <taxon>Streptophyta</taxon>
        <taxon>Embryophyta</taxon>
        <taxon>Tracheophyta</taxon>
        <taxon>Spermatophyta</taxon>
        <taxon>Magnoliopsida</taxon>
        <taxon>Ranunculales</taxon>
        <taxon>Menispermaceae</taxon>
        <taxon>Menispermoideae</taxon>
        <taxon>Cissampelideae</taxon>
        <taxon>Stephania</taxon>
    </lineage>
</organism>
<keyword evidence="3" id="KW-0813">Transport</keyword>
<feature type="transmembrane region" description="Helical" evidence="12">
    <location>
        <begin position="618"/>
        <end position="636"/>
    </location>
</feature>
<dbReference type="PANTHER" id="PTHR45727">
    <property type="entry name" value="NPC INTRACELLULAR CHOLESTEROL TRANSPORTER 1"/>
    <property type="match status" value="1"/>
</dbReference>
<dbReference type="FunFam" id="1.20.1640.10:FF:000008">
    <property type="entry name" value="NPC intracellular cholesterol transporter 1"/>
    <property type="match status" value="1"/>
</dbReference>
<evidence type="ECO:0000256" key="9">
    <source>
        <dbReference type="ARBA" id="ARBA00023136"/>
    </source>
</evidence>
<dbReference type="GO" id="GO:0016020">
    <property type="term" value="C:membrane"/>
    <property type="evidence" value="ECO:0007669"/>
    <property type="project" value="TreeGrafter"/>
</dbReference>
<dbReference type="PANTHER" id="PTHR45727:SF2">
    <property type="entry name" value="NPC INTRACELLULAR CHOLESTEROL TRANSPORTER 1"/>
    <property type="match status" value="1"/>
</dbReference>
<feature type="transmembrane region" description="Helical" evidence="12">
    <location>
        <begin position="758"/>
        <end position="784"/>
    </location>
</feature>
<proteinExistence type="inferred from homology"/>
<evidence type="ECO:0000313" key="15">
    <source>
        <dbReference type="EMBL" id="KAK9109470.1"/>
    </source>
</evidence>
<dbReference type="GO" id="GO:0006629">
    <property type="term" value="P:lipid metabolic process"/>
    <property type="evidence" value="ECO:0007669"/>
    <property type="project" value="UniProtKB-KW"/>
</dbReference>
<keyword evidence="16" id="KW-1185">Reference proteome</keyword>
<dbReference type="GO" id="GO:0012505">
    <property type="term" value="C:endomembrane system"/>
    <property type="evidence" value="ECO:0007669"/>
    <property type="project" value="UniProtKB-SubCell"/>
</dbReference>
<evidence type="ECO:0000256" key="6">
    <source>
        <dbReference type="ARBA" id="ARBA00022989"/>
    </source>
</evidence>
<evidence type="ECO:0000256" key="7">
    <source>
        <dbReference type="ARBA" id="ARBA00023055"/>
    </source>
</evidence>
<keyword evidence="9 12" id="KW-0472">Membrane</keyword>
<dbReference type="AlphaFoldDB" id="A0AAP0I6F5"/>
<keyword evidence="5 13" id="KW-0732">Signal</keyword>
<dbReference type="GO" id="GO:0015918">
    <property type="term" value="P:sterol transport"/>
    <property type="evidence" value="ECO:0007669"/>
    <property type="project" value="UniProtKB-ARBA"/>
</dbReference>
<dbReference type="Pfam" id="PF12349">
    <property type="entry name" value="Sterol-sensing"/>
    <property type="match status" value="1"/>
</dbReference>
<accession>A0AAP0I6F5</accession>
<dbReference type="SUPFAM" id="SSF82866">
    <property type="entry name" value="Multidrug efflux transporter AcrB transmembrane domain"/>
    <property type="match status" value="1"/>
</dbReference>
<feature type="chain" id="PRO_5042817924" description="SSD domain-containing protein" evidence="13">
    <location>
        <begin position="21"/>
        <end position="888"/>
    </location>
</feature>
<dbReference type="PROSITE" id="PS50156">
    <property type="entry name" value="SSD"/>
    <property type="match status" value="1"/>
</dbReference>
<gene>
    <name evidence="15" type="ORF">Sjap_017530</name>
</gene>
<feature type="transmembrane region" description="Helical" evidence="12">
    <location>
        <begin position="656"/>
        <end position="678"/>
    </location>
</feature>
<dbReference type="EMBL" id="JBBNAE010000007">
    <property type="protein sequence ID" value="KAK9109470.1"/>
    <property type="molecule type" value="Genomic_DNA"/>
</dbReference>
<evidence type="ECO:0000256" key="4">
    <source>
        <dbReference type="ARBA" id="ARBA00022692"/>
    </source>
</evidence>
<evidence type="ECO:0000256" key="1">
    <source>
        <dbReference type="ARBA" id="ARBA00004127"/>
    </source>
</evidence>
<comment type="caution">
    <text evidence="15">The sequence shown here is derived from an EMBL/GenBank/DDBJ whole genome shotgun (WGS) entry which is preliminary data.</text>
</comment>
<evidence type="ECO:0000256" key="8">
    <source>
        <dbReference type="ARBA" id="ARBA00023098"/>
    </source>
</evidence>
<comment type="subcellular location">
    <subcellularLocation>
        <location evidence="1">Endomembrane system</location>
        <topology evidence="1">Multi-pass membrane protein</topology>
    </subcellularLocation>
</comment>
<feature type="signal peptide" evidence="13">
    <location>
        <begin position="1"/>
        <end position="20"/>
    </location>
</feature>
<reference evidence="15 16" key="1">
    <citation type="submission" date="2024-01" db="EMBL/GenBank/DDBJ databases">
        <title>Genome assemblies of Stephania.</title>
        <authorList>
            <person name="Yang L."/>
        </authorList>
    </citation>
    <scope>NUCLEOTIDE SEQUENCE [LARGE SCALE GENOMIC DNA]</scope>
    <source>
        <strain evidence="15">QJT</strain>
        <tissue evidence="15">Leaf</tissue>
    </source>
</reference>
<name>A0AAP0I6F5_9MAGN</name>
<dbReference type="Pfam" id="PF22314">
    <property type="entry name" value="NPC1_MLD"/>
    <property type="match status" value="1"/>
</dbReference>
<evidence type="ECO:0000256" key="12">
    <source>
        <dbReference type="SAM" id="Phobius"/>
    </source>
</evidence>
<evidence type="ECO:0000313" key="16">
    <source>
        <dbReference type="Proteomes" id="UP001417504"/>
    </source>
</evidence>
<comment type="similarity">
    <text evidence="2">Belongs to the patched family.</text>
</comment>
<evidence type="ECO:0000256" key="10">
    <source>
        <dbReference type="ARBA" id="ARBA00023157"/>
    </source>
</evidence>
<feature type="transmembrane region" description="Helical" evidence="12">
    <location>
        <begin position="281"/>
        <end position="300"/>
    </location>
</feature>
<protein>
    <recommendedName>
        <fullName evidence="14">SSD domain-containing protein</fullName>
    </recommendedName>
</protein>
<feature type="transmembrane region" description="Helical" evidence="12">
    <location>
        <begin position="690"/>
        <end position="710"/>
    </location>
</feature>
<dbReference type="InterPro" id="IPR053958">
    <property type="entry name" value="HMGCR/SNAP/NPC1-like_SSD"/>
</dbReference>
<dbReference type="InterPro" id="IPR000731">
    <property type="entry name" value="SSD"/>
</dbReference>
<keyword evidence="7" id="KW-0445">Lipid transport</keyword>
<dbReference type="Gene3D" id="1.20.1640.10">
    <property type="entry name" value="Multidrug efflux transporter AcrB transmembrane domain"/>
    <property type="match status" value="1"/>
</dbReference>
<sequence length="888" mass="97590">MALPLLLLSLVIVTVPSAYARLTTEQFCLMKNATIGRQHSEEYCAMYDICGKRQDGKNLNCPCGSLSVKPDDQLSMKIQSLCPTISGNICCSEAQFDTLRAQVQPAIPFLIGCPACLRNFLNLFCELTCSPNQSQFINVTSVSKVNNNLAVNGIDFYVTDTFGEELYNSCKEVKFGTMNTRAMEFIAGGANNFKEWFAFIGRQVELGIPGSPYAIDFKSTPDLSGIKPMNVSVYSCGDTSLGCSCGDCPSSPSCSNSVRSLEKKHSCSIKIGSLKVKCIEFSLGILYIGLVSAFLGCGMFHRQREMRNPSPRMKSFLNVGECESYWFNKQKDEYPSMQMPEEVPRVMKGIQVSIVQGYISSFYRMYGTWVARNPTLVLCSSLAIVILFCLGLTSFKVETRPEKLWVGHGSKAAGEKLYFDTHLAPFYRIEQLILGTIPDMEQGKPPSIVTEDNINLLFEIQRKVDAIRANYSGSIISLTDICLKPLGQDCATQSLLQYFKMNPKNYDDYGGVGHVEYCFQHYTSAETCRSAFQSPLDPRTVLGGFSAANYSEASAFVITYPVNNEVDQAGSGNGKAVAWEQAFVELAKEELLPMVQSRNLTISFSSESSVQEELKRESTADAATILVSYILMFAYISLTLGDVSLSSSFCISSKVLLGFSGVILVMLAVLGSIGFFSAIGVKSTLIIMEVIPFLVLAVGVDNMCILVHAVKRQPSDMPLEGRISNALVEVGPSITLASLSEIMAFTVGSFIPMPACRVFSMFAALAVFLDFLLQVTAFVALIIFDFLRTEDDRVDCFPCIKAPSSNSENDRGLNQGKLGLLARYMKEIHAPILGLWGVKIVVVIVFVAFAFTSIALCTRIEPGLEQRIVLPRDSYLQGYFNNVSSISK</sequence>
<dbReference type="GO" id="GO:0032934">
    <property type="term" value="F:sterol binding"/>
    <property type="evidence" value="ECO:0007669"/>
    <property type="project" value="TreeGrafter"/>
</dbReference>
<evidence type="ECO:0000256" key="3">
    <source>
        <dbReference type="ARBA" id="ARBA00022448"/>
    </source>
</evidence>
<evidence type="ECO:0000256" key="2">
    <source>
        <dbReference type="ARBA" id="ARBA00005585"/>
    </source>
</evidence>
<keyword evidence="11" id="KW-0325">Glycoprotein</keyword>
<keyword evidence="4 12" id="KW-0812">Transmembrane</keyword>
<keyword evidence="10" id="KW-1015">Disulfide bond</keyword>
<keyword evidence="8" id="KW-0443">Lipid metabolism</keyword>
<evidence type="ECO:0000256" key="13">
    <source>
        <dbReference type="SAM" id="SignalP"/>
    </source>
</evidence>
<dbReference type="Proteomes" id="UP001417504">
    <property type="component" value="Unassembled WGS sequence"/>
</dbReference>
<dbReference type="InterPro" id="IPR032190">
    <property type="entry name" value="NPC1_N"/>
</dbReference>
<dbReference type="InterPro" id="IPR053956">
    <property type="entry name" value="NPC1_MLD"/>
</dbReference>
<feature type="transmembrane region" description="Helical" evidence="12">
    <location>
        <begin position="833"/>
        <end position="857"/>
    </location>
</feature>
<evidence type="ECO:0000256" key="11">
    <source>
        <dbReference type="ARBA" id="ARBA00023180"/>
    </source>
</evidence>
<evidence type="ECO:0000256" key="5">
    <source>
        <dbReference type="ARBA" id="ARBA00022729"/>
    </source>
</evidence>
<feature type="domain" description="SSD" evidence="14">
    <location>
        <begin position="621"/>
        <end position="784"/>
    </location>
</feature>
<dbReference type="Pfam" id="PF16414">
    <property type="entry name" value="NPC1_N"/>
    <property type="match status" value="1"/>
</dbReference>
<evidence type="ECO:0000259" key="14">
    <source>
        <dbReference type="PROSITE" id="PS50156"/>
    </source>
</evidence>
<feature type="transmembrane region" description="Helical" evidence="12">
    <location>
        <begin position="730"/>
        <end position="751"/>
    </location>
</feature>